<dbReference type="InterPro" id="IPR005543">
    <property type="entry name" value="PASTA_dom"/>
</dbReference>
<dbReference type="GO" id="GO:0004180">
    <property type="term" value="F:carboxypeptidase activity"/>
    <property type="evidence" value="ECO:0007669"/>
    <property type="project" value="UniProtKB-KW"/>
</dbReference>
<accession>A0A840TT15</accession>
<keyword evidence="2" id="KW-0378">Hydrolase</keyword>
<evidence type="ECO:0000256" key="4">
    <source>
        <dbReference type="SAM" id="Phobius"/>
    </source>
</evidence>
<dbReference type="CDD" id="cd06575">
    <property type="entry name" value="PASTA_Pbp2x-like_2"/>
    <property type="match status" value="1"/>
</dbReference>
<comment type="subcellular location">
    <subcellularLocation>
        <location evidence="1">Membrane</location>
    </subcellularLocation>
</comment>
<dbReference type="PANTHER" id="PTHR30627:SF1">
    <property type="entry name" value="PEPTIDOGLYCAN D,D-TRANSPEPTIDASE FTSI"/>
    <property type="match status" value="1"/>
</dbReference>
<dbReference type="Gene3D" id="3.90.1310.10">
    <property type="entry name" value="Penicillin-binding protein 2a (Domain 2)"/>
    <property type="match status" value="1"/>
</dbReference>
<dbReference type="Proteomes" id="UP000557307">
    <property type="component" value="Unassembled WGS sequence"/>
</dbReference>
<organism evidence="6 7">
    <name type="scientific">Rhabdobacter roseus</name>
    <dbReference type="NCBI Taxonomy" id="1655419"/>
    <lineage>
        <taxon>Bacteria</taxon>
        <taxon>Pseudomonadati</taxon>
        <taxon>Bacteroidota</taxon>
        <taxon>Cytophagia</taxon>
        <taxon>Cytophagales</taxon>
        <taxon>Cytophagaceae</taxon>
        <taxon>Rhabdobacter</taxon>
    </lineage>
</organism>
<dbReference type="PROSITE" id="PS51178">
    <property type="entry name" value="PASTA"/>
    <property type="match status" value="1"/>
</dbReference>
<protein>
    <submittedName>
        <fullName evidence="6">Cell division protein FtsI (Penicillin-binding protein 3)</fullName>
    </submittedName>
</protein>
<dbReference type="GO" id="GO:0008658">
    <property type="term" value="F:penicillin binding"/>
    <property type="evidence" value="ECO:0007669"/>
    <property type="project" value="InterPro"/>
</dbReference>
<keyword evidence="2" id="KW-0121">Carboxypeptidase</keyword>
<keyword evidence="4" id="KW-1133">Transmembrane helix</keyword>
<dbReference type="Gene3D" id="3.30.450.330">
    <property type="match status" value="1"/>
</dbReference>
<feature type="transmembrane region" description="Helical" evidence="4">
    <location>
        <begin position="21"/>
        <end position="38"/>
    </location>
</feature>
<dbReference type="InterPro" id="IPR001460">
    <property type="entry name" value="PCN-bd_Tpept"/>
</dbReference>
<sequence length="711" mass="79639">MRREADKRESNKEALIARARLVAAGLVLMAVLVFIKLLRVQFYDTYKGKTWAEYSMQNDLKLDTIRAMRGNIYSSDGSLLATSLPYFYVGLDTKMADTTYFNANLDRLVALLATHFGEYSAARYRERILEYRHSENRRYLRLKKQAVSYLDREQILKWPFFDKRKGGKFEMIYRRDKPFTPMADRTIGSVSAKTGQGAVGIEASFDQKLVGKNGVGLVEVIENGMKIPVGDDLNIRPEPGYDVYTTLDMNFQDVAEVSLRRALRQFQADHGSVVVMEVATGEIRAISNLSRGSDGDYHDALNYALAEGNDPGSTFKLATLMAVLEETGLDPDQEWCATGDGNHKYRNVVIKDAHRGGFGTITARQVLEKSSNIGTHLLTQKYFAKQPDKYLQYLEKFRLKSRTGIHMQGEAAPYIKDRADKTWSGTTLSYLSYGYEMRLSPIQVLAFYNAVANGGYWVRPMIVKQIKNSEEVVDTYEPYVDPTPICSERTARLAQSMLEGVVQRGTATNLKNDYYRIAGKTGTAQRNINGGYAKDGKFNTSFVGYFPAERPKYSCIVVVSNARGASMEQLYAGSVAAPVFREVANRIYAYDIRLHKPTQEKPSEVVRTVKWAGPASELKAISTALNLAPVPEGSEWMQGTLAPKGKVAWYARSVDKADVPDLRGMALRDALYLMENKGFRVTFKGAGKVVAQSLEPGTKVLEKKSIMLTLE</sequence>
<dbReference type="Gene3D" id="3.40.710.10">
    <property type="entry name" value="DD-peptidase/beta-lactamase superfamily"/>
    <property type="match status" value="1"/>
</dbReference>
<keyword evidence="7" id="KW-1185">Reference proteome</keyword>
<evidence type="ECO:0000256" key="3">
    <source>
        <dbReference type="ARBA" id="ARBA00023136"/>
    </source>
</evidence>
<dbReference type="GO" id="GO:0071555">
    <property type="term" value="P:cell wall organization"/>
    <property type="evidence" value="ECO:0007669"/>
    <property type="project" value="TreeGrafter"/>
</dbReference>
<dbReference type="RefSeq" id="WP_184179898.1">
    <property type="nucleotide sequence ID" value="NZ_JACHGF010000020.1"/>
</dbReference>
<feature type="domain" description="PASTA" evidence="5">
    <location>
        <begin position="653"/>
        <end position="711"/>
    </location>
</feature>
<dbReference type="InterPro" id="IPR036138">
    <property type="entry name" value="PBP_dimer_sf"/>
</dbReference>
<dbReference type="Gene3D" id="3.30.10.20">
    <property type="match status" value="1"/>
</dbReference>
<dbReference type="GO" id="GO:0051301">
    <property type="term" value="P:cell division"/>
    <property type="evidence" value="ECO:0007669"/>
    <property type="project" value="UniProtKB-KW"/>
</dbReference>
<evidence type="ECO:0000256" key="2">
    <source>
        <dbReference type="ARBA" id="ARBA00022645"/>
    </source>
</evidence>
<dbReference type="Pfam" id="PF03717">
    <property type="entry name" value="PBP_dimer"/>
    <property type="match status" value="1"/>
</dbReference>
<dbReference type="EMBL" id="JACHGF010000020">
    <property type="protein sequence ID" value="MBB5287536.1"/>
    <property type="molecule type" value="Genomic_DNA"/>
</dbReference>
<keyword evidence="2" id="KW-0645">Protease</keyword>
<dbReference type="PANTHER" id="PTHR30627">
    <property type="entry name" value="PEPTIDOGLYCAN D,D-TRANSPEPTIDASE"/>
    <property type="match status" value="1"/>
</dbReference>
<reference evidence="6 7" key="1">
    <citation type="submission" date="2020-08" db="EMBL/GenBank/DDBJ databases">
        <title>Genomic Encyclopedia of Type Strains, Phase IV (KMG-IV): sequencing the most valuable type-strain genomes for metagenomic binning, comparative biology and taxonomic classification.</title>
        <authorList>
            <person name="Goeker M."/>
        </authorList>
    </citation>
    <scope>NUCLEOTIDE SEQUENCE [LARGE SCALE GENOMIC DNA]</scope>
    <source>
        <strain evidence="6 7">DSM 105074</strain>
    </source>
</reference>
<dbReference type="SUPFAM" id="SSF56601">
    <property type="entry name" value="beta-lactamase/transpeptidase-like"/>
    <property type="match status" value="1"/>
</dbReference>
<keyword evidence="3 4" id="KW-0472">Membrane</keyword>
<dbReference type="SUPFAM" id="SSF54184">
    <property type="entry name" value="Penicillin-binding protein 2x (pbp-2x), c-terminal domain"/>
    <property type="match status" value="1"/>
</dbReference>
<comment type="caution">
    <text evidence="6">The sequence shown here is derived from an EMBL/GenBank/DDBJ whole genome shotgun (WGS) entry which is preliminary data.</text>
</comment>
<dbReference type="GO" id="GO:0005886">
    <property type="term" value="C:plasma membrane"/>
    <property type="evidence" value="ECO:0007669"/>
    <property type="project" value="TreeGrafter"/>
</dbReference>
<keyword evidence="6" id="KW-0131">Cell cycle</keyword>
<gene>
    <name evidence="6" type="ORF">HNQ92_005700</name>
</gene>
<dbReference type="AlphaFoldDB" id="A0A840TT15"/>
<dbReference type="SMART" id="SM00740">
    <property type="entry name" value="PASTA"/>
    <property type="match status" value="1"/>
</dbReference>
<keyword evidence="4" id="KW-0812">Transmembrane</keyword>
<evidence type="ECO:0000313" key="6">
    <source>
        <dbReference type="EMBL" id="MBB5287536.1"/>
    </source>
</evidence>
<evidence type="ECO:0000256" key="1">
    <source>
        <dbReference type="ARBA" id="ARBA00004370"/>
    </source>
</evidence>
<name>A0A840TT15_9BACT</name>
<keyword evidence="6" id="KW-0132">Cell division</keyword>
<dbReference type="Pfam" id="PF03793">
    <property type="entry name" value="PASTA"/>
    <property type="match status" value="1"/>
</dbReference>
<proteinExistence type="predicted"/>
<dbReference type="Pfam" id="PF00905">
    <property type="entry name" value="Transpeptidase"/>
    <property type="match status" value="1"/>
</dbReference>
<evidence type="ECO:0000259" key="5">
    <source>
        <dbReference type="PROSITE" id="PS51178"/>
    </source>
</evidence>
<dbReference type="InterPro" id="IPR005311">
    <property type="entry name" value="PBP_dimer"/>
</dbReference>
<dbReference type="InterPro" id="IPR012338">
    <property type="entry name" value="Beta-lactam/transpept-like"/>
</dbReference>
<dbReference type="SUPFAM" id="SSF56519">
    <property type="entry name" value="Penicillin binding protein dimerisation domain"/>
    <property type="match status" value="1"/>
</dbReference>
<evidence type="ECO:0000313" key="7">
    <source>
        <dbReference type="Proteomes" id="UP000557307"/>
    </source>
</evidence>
<dbReference type="InterPro" id="IPR050515">
    <property type="entry name" value="Beta-lactam/transpept"/>
</dbReference>